<keyword evidence="5" id="KW-0175">Coiled coil</keyword>
<comment type="subcellular location">
    <subcellularLocation>
        <location evidence="1">Nucleus</location>
    </subcellularLocation>
</comment>
<proteinExistence type="inferred from homology"/>
<evidence type="ECO:0000256" key="5">
    <source>
        <dbReference type="SAM" id="Coils"/>
    </source>
</evidence>
<evidence type="ECO:0000256" key="7">
    <source>
        <dbReference type="SAM" id="Phobius"/>
    </source>
</evidence>
<feature type="compositionally biased region" description="Polar residues" evidence="6">
    <location>
        <begin position="1776"/>
        <end position="1787"/>
    </location>
</feature>
<dbReference type="Proteomes" id="UP001212152">
    <property type="component" value="Unassembled WGS sequence"/>
</dbReference>
<organism evidence="11 12">
    <name type="scientific">Geranomyces variabilis</name>
    <dbReference type="NCBI Taxonomy" id="109894"/>
    <lineage>
        <taxon>Eukaryota</taxon>
        <taxon>Fungi</taxon>
        <taxon>Fungi incertae sedis</taxon>
        <taxon>Chytridiomycota</taxon>
        <taxon>Chytridiomycota incertae sedis</taxon>
        <taxon>Chytridiomycetes</taxon>
        <taxon>Spizellomycetales</taxon>
        <taxon>Powellomycetaceae</taxon>
        <taxon>Geranomyces</taxon>
    </lineage>
</organism>
<dbReference type="EMBL" id="JADGJQ010000082">
    <property type="protein sequence ID" value="KAJ3171877.1"/>
    <property type="molecule type" value="Genomic_DNA"/>
</dbReference>
<comment type="caution">
    <text evidence="11">The sequence shown here is derived from an EMBL/GenBank/DDBJ whole genome shotgun (WGS) entry which is preliminary data.</text>
</comment>
<feature type="compositionally biased region" description="Basic residues" evidence="6">
    <location>
        <begin position="1809"/>
        <end position="1818"/>
    </location>
</feature>
<evidence type="ECO:0000256" key="3">
    <source>
        <dbReference type="ARBA" id="ARBA00019596"/>
    </source>
</evidence>
<keyword evidence="7" id="KW-0472">Membrane</keyword>
<feature type="compositionally biased region" description="Pro residues" evidence="6">
    <location>
        <begin position="1418"/>
        <end position="1438"/>
    </location>
</feature>
<dbReference type="Pfam" id="PF16134">
    <property type="entry name" value="THOC2_N"/>
    <property type="match status" value="1"/>
</dbReference>
<feature type="compositionally biased region" description="Low complexity" evidence="6">
    <location>
        <begin position="986"/>
        <end position="998"/>
    </location>
</feature>
<feature type="region of interest" description="Disordered" evidence="6">
    <location>
        <begin position="986"/>
        <end position="1047"/>
    </location>
</feature>
<reference evidence="11" key="1">
    <citation type="submission" date="2020-05" db="EMBL/GenBank/DDBJ databases">
        <title>Phylogenomic resolution of chytrid fungi.</title>
        <authorList>
            <person name="Stajich J.E."/>
            <person name="Amses K."/>
            <person name="Simmons R."/>
            <person name="Seto K."/>
            <person name="Myers J."/>
            <person name="Bonds A."/>
            <person name="Quandt C.A."/>
            <person name="Barry K."/>
            <person name="Liu P."/>
            <person name="Grigoriev I."/>
            <person name="Longcore J.E."/>
            <person name="James T.Y."/>
        </authorList>
    </citation>
    <scope>NUCLEOTIDE SEQUENCE</scope>
    <source>
        <strain evidence="11">JEL0379</strain>
    </source>
</reference>
<feature type="compositionally biased region" description="Low complexity" evidence="6">
    <location>
        <begin position="1744"/>
        <end position="1754"/>
    </location>
</feature>
<evidence type="ECO:0000259" key="8">
    <source>
        <dbReference type="Pfam" id="PF11262"/>
    </source>
</evidence>
<feature type="domain" description="THO complex subunitTHOC2 C-terminal" evidence="8">
    <location>
        <begin position="1082"/>
        <end position="1394"/>
    </location>
</feature>
<feature type="compositionally biased region" description="Polar residues" evidence="6">
    <location>
        <begin position="1025"/>
        <end position="1039"/>
    </location>
</feature>
<evidence type="ECO:0000259" key="9">
    <source>
        <dbReference type="Pfam" id="PF11732"/>
    </source>
</evidence>
<feature type="compositionally biased region" description="Basic and acidic residues" evidence="6">
    <location>
        <begin position="1492"/>
        <end position="1525"/>
    </location>
</feature>
<keyword evidence="7" id="KW-1133">Transmembrane helix</keyword>
<feature type="compositionally biased region" description="Basic and acidic residues" evidence="6">
    <location>
        <begin position="1589"/>
        <end position="1609"/>
    </location>
</feature>
<comment type="similarity">
    <text evidence="2">Belongs to the THOC2 family.</text>
</comment>
<accession>A0AAD5TD80</accession>
<evidence type="ECO:0000256" key="1">
    <source>
        <dbReference type="ARBA" id="ARBA00004123"/>
    </source>
</evidence>
<feature type="region of interest" description="Disordered" evidence="6">
    <location>
        <begin position="1"/>
        <end position="28"/>
    </location>
</feature>
<feature type="region of interest" description="Disordered" evidence="6">
    <location>
        <begin position="1411"/>
        <end position="1818"/>
    </location>
</feature>
<dbReference type="InterPro" id="IPR032302">
    <property type="entry name" value="THOC2_N"/>
</dbReference>
<evidence type="ECO:0000256" key="4">
    <source>
        <dbReference type="ARBA" id="ARBA00023242"/>
    </source>
</evidence>
<dbReference type="GO" id="GO:0000445">
    <property type="term" value="C:THO complex part of transcription export complex"/>
    <property type="evidence" value="ECO:0007669"/>
    <property type="project" value="TreeGrafter"/>
</dbReference>
<dbReference type="Pfam" id="PF11732">
    <property type="entry name" value="Thoc2"/>
    <property type="match status" value="1"/>
</dbReference>
<feature type="compositionally biased region" description="Basic and acidic residues" evidence="6">
    <location>
        <begin position="1790"/>
        <end position="1808"/>
    </location>
</feature>
<dbReference type="InterPro" id="IPR021418">
    <property type="entry name" value="THO_THOC2_C"/>
</dbReference>
<dbReference type="InterPro" id="IPR021726">
    <property type="entry name" value="THO_THOC2_N"/>
</dbReference>
<keyword evidence="4" id="KW-0539">Nucleus</keyword>
<feature type="compositionally biased region" description="Basic and acidic residues" evidence="6">
    <location>
        <begin position="1667"/>
        <end position="1699"/>
    </location>
</feature>
<feature type="coiled-coil region" evidence="5">
    <location>
        <begin position="1105"/>
        <end position="1159"/>
    </location>
</feature>
<gene>
    <name evidence="11" type="primary">THO2</name>
    <name evidence="11" type="ORF">HDU87_008195</name>
</gene>
<feature type="transmembrane region" description="Helical" evidence="7">
    <location>
        <begin position="68"/>
        <end position="90"/>
    </location>
</feature>
<feature type="compositionally biased region" description="Low complexity" evidence="6">
    <location>
        <begin position="1627"/>
        <end position="1641"/>
    </location>
</feature>
<sequence length="1818" mass="202418">MAHKDKQNPPPVSPTAMDEAGDEAPEYITSDTIANWDRTGSARTEEAVRKLLSGSSDAANALAGLRSLVLELFFAGLQSLVAVTSIAAFFSKIFRETAPQSASTDTTAASSYVGPSELADPLTLPSVLVDIMWLLDQQIQPTDEGVPPERTKLLELVKSLISKNFIPEIILRERLEIDFQAAVGLINDPKGLAKKEVRMRTSMLYVQTKYNLLREEPEGFSKLVTELFRNLPPLFDCHEPSHGGARLTKEEATKRRAAAVEERAQVAMQNIRSLIGYFDLDPNRVLDLILDSFTANIADHWDFFVRLLEISPWRAKGSTTKEPMSVCGQILGFKFDWYRGPTSTKKTPEALIFVAAVMIKHGLVSLSDLYPHLSIDDIAVEELYTDLCKEQRKQQRTAGRFKGLQLSGSLGDDGNESTAAAAGLAPVVETKTEIQREINQKAEIAAALIAIGDFKNGFLILERLPKLVHLHPEIADNICRFLRIVIAEWDPKPAAAATRLPRHTPEDYRPGANTISVRLAPIFDRVNVGRRESSPKYKFFYHEWTAEKPTVRNVAELCTRIRMYLVHVGRHLHRDPVLVAQLIRIGALHVSECKKRQTGVPSQVTIPHPETTSECFDDAKHDATVNGWLNIVINYLLPANSIAGPNPANSQGLWTIIKQFPYEKRFALYGEWKNRLYDDNPEMELARAGCERDCRYILSRLNKESAKQSGRQIGKVLHSNPVIAFSYIITRLEAYDNMIPYVVDATRYLTDLEFDILPYCLIDALAVAKSKVQRNGLNISDWLKSLGSFTGQAFKKHPMDLEPLLRYMTNQLCDGNLHDLHILQEVIGTMSGVKVTEDVTEAQLEAMAGSDTLKREAFFWEPMRTTRKAGTRLMKALVETGYAKKLAILISQRKQEVTYLSMGLEEEDNVDVKILAWLNDYCQRTLAQFLDFLSVITPPDAYAAAMPEIGELVTVYGLHPEQAFLISRSKLATYVKHKDYTAVAAADKNAKPPAKSANTDAPADSQYTNPNAMQIDGLANDADADSQNAKGRPPQTTHENGSDAMDVDGPPELLDFKSNRVWQEGLHSTIEAVIPILPAAAWRGITPMFYVTFWQLSLHDIFFPVARYSAEITSQKNTLRDLEREITKLTQMHGVNEDIRKKRKEVERIQIMIKTLESESRIHEAHHGKVIERLRAESAHWFESSTGRPETTQMILQYCLQPRCVQSPADAVFCAKFILLIHNLGSPFVPTVTLYDKIFTRDVIHATIFASTEDEIKNFGLFLATILKTLTAWHHSATLFNKEAIGADLPGFLKRWPTGLIIGKMDLKATDFVSHGDFTLVHRKWHLKLTKAIEGCITSGEYMQIRNAIYVLDKVNDYYPVWKQMGELIEIKVKEMLAAETREDLKQLARSVYARVGAKAKTWIKNLERSNSGIAQPAPKPAPLPVTPRLPASLPPNPGHAARSGLASVTPDRPPPESARSTPSVKREREPIKPDSVPSKAAQTGTSAVPAKTKDDDARERGEVGEIRRVKLEPRSTPDSRRSRESSLSAVPVKPKESSGTSTPAPAASASVTSARTPATGSGSASGDRHHHGRDTPRTPLPKIPGVVVREKAAPAKVERERHNGEERSSLPSTDTRNRANSDVENASPPSSQPLPAAEAPGSATRSKEPVAQPAATLVQPSASSATKERSEKDSRKEERRPSGHERKDRERGRDSRKDRDRKRKERLDDAASDDKKDRKRDRGEKDERESKRSRQSVSEEPNTAGSTSGATSSGRKRHAEDDAVIPPGGMDSYRPGSSSAANTPGSNKRPRESPRERDVRDRDDRESNRKRRSSGRQ</sequence>
<feature type="compositionally biased region" description="Low complexity" evidence="6">
    <location>
        <begin position="1538"/>
        <end position="1560"/>
    </location>
</feature>
<name>A0AAD5TD80_9FUNG</name>
<keyword evidence="12" id="KW-1185">Reference proteome</keyword>
<dbReference type="InterPro" id="IPR040007">
    <property type="entry name" value="Tho2"/>
</dbReference>
<dbReference type="PANTHER" id="PTHR21597:SF0">
    <property type="entry name" value="THO COMPLEX SUBUNIT 2"/>
    <property type="match status" value="1"/>
</dbReference>
<dbReference type="Pfam" id="PF11262">
    <property type="entry name" value="Tho2"/>
    <property type="match status" value="1"/>
</dbReference>
<evidence type="ECO:0000313" key="12">
    <source>
        <dbReference type="Proteomes" id="UP001212152"/>
    </source>
</evidence>
<dbReference type="GO" id="GO:0003729">
    <property type="term" value="F:mRNA binding"/>
    <property type="evidence" value="ECO:0007669"/>
    <property type="project" value="TreeGrafter"/>
</dbReference>
<evidence type="ECO:0000313" key="11">
    <source>
        <dbReference type="EMBL" id="KAJ3171877.1"/>
    </source>
</evidence>
<feature type="domain" description="THO complex subunitTHOC2 N-terminal" evidence="9">
    <location>
        <begin position="713"/>
        <end position="786"/>
    </location>
</feature>
<feature type="domain" description="THO complex subunit 2 N-terminal" evidence="10">
    <location>
        <begin position="28"/>
        <end position="711"/>
    </location>
</feature>
<dbReference type="GO" id="GO:0006406">
    <property type="term" value="P:mRNA export from nucleus"/>
    <property type="evidence" value="ECO:0007669"/>
    <property type="project" value="InterPro"/>
</dbReference>
<feature type="compositionally biased region" description="Basic and acidic residues" evidence="6">
    <location>
        <begin position="1706"/>
        <end position="1733"/>
    </location>
</feature>
<evidence type="ECO:0000259" key="10">
    <source>
        <dbReference type="Pfam" id="PF16134"/>
    </source>
</evidence>
<keyword evidence="7" id="KW-0812">Transmembrane</keyword>
<protein>
    <recommendedName>
        <fullName evidence="3">THO complex subunit 2</fullName>
    </recommendedName>
</protein>
<dbReference type="GO" id="GO:0006397">
    <property type="term" value="P:mRNA processing"/>
    <property type="evidence" value="ECO:0007669"/>
    <property type="project" value="InterPro"/>
</dbReference>
<evidence type="ECO:0000256" key="2">
    <source>
        <dbReference type="ARBA" id="ARBA00007857"/>
    </source>
</evidence>
<evidence type="ECO:0000256" key="6">
    <source>
        <dbReference type="SAM" id="MobiDB-lite"/>
    </source>
</evidence>
<dbReference type="PANTHER" id="PTHR21597">
    <property type="entry name" value="THO2 PROTEIN"/>
    <property type="match status" value="1"/>
</dbReference>